<dbReference type="SUPFAM" id="SSF48452">
    <property type="entry name" value="TPR-like"/>
    <property type="match status" value="1"/>
</dbReference>
<dbReference type="GO" id="GO:0005524">
    <property type="term" value="F:ATP binding"/>
    <property type="evidence" value="ECO:0007669"/>
    <property type="project" value="UniProtKB-KW"/>
</dbReference>
<protein>
    <submittedName>
        <fullName evidence="4">AAA family ATPase</fullName>
    </submittedName>
</protein>
<dbReference type="Gene3D" id="1.10.10.10">
    <property type="entry name" value="Winged helix-like DNA-binding domain superfamily/Winged helix DNA-binding domain"/>
    <property type="match status" value="1"/>
</dbReference>
<organism evidence="4 5">
    <name type="scientific">Streptomyces boncukensis</name>
    <dbReference type="NCBI Taxonomy" id="2711219"/>
    <lineage>
        <taxon>Bacteria</taxon>
        <taxon>Bacillati</taxon>
        <taxon>Actinomycetota</taxon>
        <taxon>Actinomycetes</taxon>
        <taxon>Kitasatosporales</taxon>
        <taxon>Streptomycetaceae</taxon>
        <taxon>Streptomyces</taxon>
    </lineage>
</organism>
<gene>
    <name evidence="4" type="ORF">G5C65_28735</name>
</gene>
<dbReference type="CDD" id="cd06170">
    <property type="entry name" value="LuxR_C_like"/>
    <property type="match status" value="1"/>
</dbReference>
<dbReference type="InterPro" id="IPR036388">
    <property type="entry name" value="WH-like_DNA-bd_sf"/>
</dbReference>
<evidence type="ECO:0000313" key="4">
    <source>
        <dbReference type="EMBL" id="NGO72266.1"/>
    </source>
</evidence>
<keyword evidence="5" id="KW-1185">Reference proteome</keyword>
<dbReference type="PRINTS" id="PR00038">
    <property type="entry name" value="HTHLUXR"/>
</dbReference>
<dbReference type="EMBL" id="JAAKZZ010000427">
    <property type="protein sequence ID" value="NGO72266.1"/>
    <property type="molecule type" value="Genomic_DNA"/>
</dbReference>
<dbReference type="InterPro" id="IPR027417">
    <property type="entry name" value="P-loop_NTPase"/>
</dbReference>
<dbReference type="GO" id="GO:0005737">
    <property type="term" value="C:cytoplasm"/>
    <property type="evidence" value="ECO:0007669"/>
    <property type="project" value="TreeGrafter"/>
</dbReference>
<dbReference type="InterPro" id="IPR011990">
    <property type="entry name" value="TPR-like_helical_dom_sf"/>
</dbReference>
<dbReference type="PROSITE" id="PS50043">
    <property type="entry name" value="HTH_LUXR_2"/>
    <property type="match status" value="1"/>
</dbReference>
<evidence type="ECO:0000259" key="3">
    <source>
        <dbReference type="PROSITE" id="PS50043"/>
    </source>
</evidence>
<keyword evidence="2" id="KW-0067">ATP-binding</keyword>
<keyword evidence="1" id="KW-0547">Nucleotide-binding</keyword>
<dbReference type="Proteomes" id="UP000477722">
    <property type="component" value="Unassembled WGS sequence"/>
</dbReference>
<dbReference type="SUPFAM" id="SSF46894">
    <property type="entry name" value="C-terminal effector domain of the bipartite response regulators"/>
    <property type="match status" value="1"/>
</dbReference>
<dbReference type="PANTHER" id="PTHR16305">
    <property type="entry name" value="TESTICULAR SOLUBLE ADENYLYL CYCLASE"/>
    <property type="match status" value="1"/>
</dbReference>
<comment type="caution">
    <text evidence="4">The sequence shown here is derived from an EMBL/GenBank/DDBJ whole genome shotgun (WGS) entry which is preliminary data.</text>
</comment>
<dbReference type="InterPro" id="IPR041664">
    <property type="entry name" value="AAA_16"/>
</dbReference>
<dbReference type="InterPro" id="IPR016032">
    <property type="entry name" value="Sig_transdc_resp-reg_C-effctor"/>
</dbReference>
<dbReference type="SUPFAM" id="SSF52540">
    <property type="entry name" value="P-loop containing nucleoside triphosphate hydrolases"/>
    <property type="match status" value="1"/>
</dbReference>
<dbReference type="GO" id="GO:0004016">
    <property type="term" value="F:adenylate cyclase activity"/>
    <property type="evidence" value="ECO:0007669"/>
    <property type="project" value="TreeGrafter"/>
</dbReference>
<dbReference type="GO" id="GO:0003677">
    <property type="term" value="F:DNA binding"/>
    <property type="evidence" value="ECO:0007669"/>
    <property type="project" value="InterPro"/>
</dbReference>
<dbReference type="AlphaFoldDB" id="A0A6G4X407"/>
<dbReference type="GO" id="GO:0006355">
    <property type="term" value="P:regulation of DNA-templated transcription"/>
    <property type="evidence" value="ECO:0007669"/>
    <property type="project" value="InterPro"/>
</dbReference>
<proteinExistence type="predicted"/>
<evidence type="ECO:0000256" key="2">
    <source>
        <dbReference type="ARBA" id="ARBA00022840"/>
    </source>
</evidence>
<dbReference type="PANTHER" id="PTHR16305:SF35">
    <property type="entry name" value="TRANSCRIPTIONAL ACTIVATOR DOMAIN"/>
    <property type="match status" value="1"/>
</dbReference>
<reference evidence="4 5" key="1">
    <citation type="submission" date="2020-02" db="EMBL/GenBank/DDBJ databases">
        <title>Whole-genome analyses of novel actinobacteria.</title>
        <authorList>
            <person name="Sahin N."/>
            <person name="Tatar D."/>
        </authorList>
    </citation>
    <scope>NUCLEOTIDE SEQUENCE [LARGE SCALE GENOMIC DNA]</scope>
    <source>
        <strain evidence="4 5">SB3404</strain>
    </source>
</reference>
<dbReference type="InterPro" id="IPR000792">
    <property type="entry name" value="Tscrpt_reg_LuxR_C"/>
</dbReference>
<evidence type="ECO:0000256" key="1">
    <source>
        <dbReference type="ARBA" id="ARBA00022741"/>
    </source>
</evidence>
<sequence length="898" mass="93942">MGTGLSAAGRPLTGREDETRRLGELIGAARRGTGGALVVRGEAGIGKSALLAHAEQHADGFRTVRAQGAEFEMEFPFAAVHQLCAPVLGSLAALPGPHRGALEAAFGMREGTPDPFLVGVATLGLLAEAARDRPLLCVMDDAQWLDHASAGALAFLARRVSAERVLLLFAAREPNPPAELDGLPELVLGGLGDAEARALLTTEVPGSLDERVRDRVLAEARGNPLALLELPRGVGPTGLAGGFAPPDAAPVPGRIERSYQARLERLPHPTRLLLTLAAADSVGDPALVWRAAESLDPAPDATALSAADVSSLVEFGTRVRFPHPLARSAVYRAAAPEERRAAHRALASATDPDADPDRRAWHRALAAPGPDEEVATALEQSAARARSRGGVAAAAAFLERSAALSRSPARRAERTLAAARATLEGGAYDAVDRLLATAAAMSLEAGQRATLDTLRARLSFARYRGGDDAPAHLLRAARRLADDDPARSRACCLDAIEMSVLVGGLPEVAAAAGSAPPSPRPAAPADAVLDAVVALVGEDHRAAIPALRPVVAAVRDPVWRHRPSLALLLAAEVWDIDALHGAAAHRVAESRESGSLHGLRIGLAMLAAASAHTGDCAAALEAVSEGEAIAGATGASPLIYPRLHLSALRGRRAEAAPLFEAALASDQRMSLSVHWASAVLHNALGDYRTALDAAERAVALGDLALTGLALPELVEAAVRCGEHRQAAAALERLAERTGAGAAPWGLGVAAYARALVTGDEDDYRAALGHLEGSRAAVSRARARLLYGEWLRRQGRRRDAREELRAAHEALSGMGAEGFAARAAGELRATGEQARSRVPRTLDELTAQEVHIARLVATGATTKEVAARLFLSPRTIDAHLRSVFRKLGINSRRQLRDLV</sequence>
<evidence type="ECO:0000313" key="5">
    <source>
        <dbReference type="Proteomes" id="UP000477722"/>
    </source>
</evidence>
<dbReference type="Pfam" id="PF00196">
    <property type="entry name" value="GerE"/>
    <property type="match status" value="1"/>
</dbReference>
<name>A0A6G4X407_9ACTN</name>
<feature type="domain" description="HTH luxR-type" evidence="3">
    <location>
        <begin position="837"/>
        <end position="898"/>
    </location>
</feature>
<dbReference type="SMART" id="SM00421">
    <property type="entry name" value="HTH_LUXR"/>
    <property type="match status" value="1"/>
</dbReference>
<dbReference type="RefSeq" id="WP_165301961.1">
    <property type="nucleotide sequence ID" value="NZ_JAAKZZ010000427.1"/>
</dbReference>
<dbReference type="PROSITE" id="PS00622">
    <property type="entry name" value="HTH_LUXR_1"/>
    <property type="match status" value="1"/>
</dbReference>
<dbReference type="Pfam" id="PF13191">
    <property type="entry name" value="AAA_16"/>
    <property type="match status" value="1"/>
</dbReference>
<accession>A0A6G4X407</accession>